<dbReference type="PRINTS" id="PR00164">
    <property type="entry name" value="ABC2TRNSPORT"/>
</dbReference>
<name>A0A846MT55_9BACT</name>
<feature type="transmembrane region" description="Helical" evidence="8">
    <location>
        <begin position="239"/>
        <end position="267"/>
    </location>
</feature>
<dbReference type="PANTHER" id="PTHR30294">
    <property type="entry name" value="MEMBRANE COMPONENT OF ABC TRANSPORTER YHHJ-RELATED"/>
    <property type="match status" value="1"/>
</dbReference>
<dbReference type="InterPro" id="IPR000412">
    <property type="entry name" value="ABC_2_transport"/>
</dbReference>
<feature type="transmembrane region" description="Helical" evidence="8">
    <location>
        <begin position="196"/>
        <end position="218"/>
    </location>
</feature>
<feature type="chain" id="PRO_5032740983" description="Transport permease protein" evidence="9">
    <location>
        <begin position="21"/>
        <end position="396"/>
    </location>
</feature>
<evidence type="ECO:0000256" key="5">
    <source>
        <dbReference type="ARBA" id="ARBA00022692"/>
    </source>
</evidence>
<keyword evidence="6 8" id="KW-1133">Transmembrane helix</keyword>
<comment type="subcellular location">
    <subcellularLocation>
        <location evidence="1 8">Cell membrane</location>
        <topology evidence="1 8">Multi-pass membrane protein</topology>
    </subcellularLocation>
</comment>
<dbReference type="PROSITE" id="PS51012">
    <property type="entry name" value="ABC_TM2"/>
    <property type="match status" value="1"/>
</dbReference>
<dbReference type="RefSeq" id="WP_166920836.1">
    <property type="nucleotide sequence ID" value="NZ_JAASRN010000006.1"/>
</dbReference>
<evidence type="ECO:0000256" key="7">
    <source>
        <dbReference type="ARBA" id="ARBA00023136"/>
    </source>
</evidence>
<evidence type="ECO:0000256" key="2">
    <source>
        <dbReference type="ARBA" id="ARBA00007783"/>
    </source>
</evidence>
<evidence type="ECO:0000256" key="3">
    <source>
        <dbReference type="ARBA" id="ARBA00022448"/>
    </source>
</evidence>
<evidence type="ECO:0000256" key="9">
    <source>
        <dbReference type="SAM" id="SignalP"/>
    </source>
</evidence>
<keyword evidence="5 8" id="KW-0812">Transmembrane</keyword>
<evidence type="ECO:0000313" key="12">
    <source>
        <dbReference type="Proteomes" id="UP000537126"/>
    </source>
</evidence>
<dbReference type="Gene3D" id="3.40.1710.10">
    <property type="entry name" value="abc type-2 transporter like domain"/>
    <property type="match status" value="1"/>
</dbReference>
<feature type="transmembrane region" description="Helical" evidence="8">
    <location>
        <begin position="367"/>
        <end position="389"/>
    </location>
</feature>
<evidence type="ECO:0000256" key="6">
    <source>
        <dbReference type="ARBA" id="ARBA00022989"/>
    </source>
</evidence>
<dbReference type="AlphaFoldDB" id="A0A846MT55"/>
<keyword evidence="12" id="KW-1185">Reference proteome</keyword>
<feature type="signal peptide" evidence="9">
    <location>
        <begin position="1"/>
        <end position="20"/>
    </location>
</feature>
<dbReference type="GO" id="GO:0043190">
    <property type="term" value="C:ATP-binding cassette (ABC) transporter complex"/>
    <property type="evidence" value="ECO:0007669"/>
    <property type="project" value="InterPro"/>
</dbReference>
<sequence>MKKTAQILILMLCVGARVFAQGSLTAQEAFLVEKAIQNNLNFKAKEQTLRKTILDGKVNNLPVAVIDEDHSPLSHKLMDMIDDTETLELVACLPSRSQAAEWMPRVHALIVIPDGFEADILYKRQPEVLVEINTANILTANYTTRALQQALGTFNAGMSVESLKKQGKAEAIALQELQPVRVFYHRRFNESANYAFFLYPGMLASILQQVLLLALALSMAAEWERGSWHSELLPLQKSAFYWVSVKAVPYLLMAAGIWLLYAVFFGIFRVPLPAHLPEVSAAALLMVLAASALGILVSAALPNQLKATEVLMVVATPAFVLSGFTYPLSQMPEAIQKVARCLPLTPFLEIYRVVGIMGASPRETVGAWLTLAVQVVGYGLLACLAVYYLQRRARHA</sequence>
<accession>A0A846MT55</accession>
<keyword evidence="3 8" id="KW-0813">Transport</keyword>
<evidence type="ECO:0000256" key="1">
    <source>
        <dbReference type="ARBA" id="ARBA00004651"/>
    </source>
</evidence>
<protein>
    <recommendedName>
        <fullName evidence="8">Transport permease protein</fullName>
    </recommendedName>
</protein>
<comment type="caution">
    <text evidence="11">The sequence shown here is derived from an EMBL/GenBank/DDBJ whole genome shotgun (WGS) entry which is preliminary data.</text>
</comment>
<feature type="transmembrane region" description="Helical" evidence="8">
    <location>
        <begin position="279"/>
        <end position="301"/>
    </location>
</feature>
<organism evidence="11 12">
    <name type="scientific">Thermonema lapsum</name>
    <dbReference type="NCBI Taxonomy" id="28195"/>
    <lineage>
        <taxon>Bacteria</taxon>
        <taxon>Pseudomonadati</taxon>
        <taxon>Bacteroidota</taxon>
        <taxon>Cytophagia</taxon>
        <taxon>Cytophagales</taxon>
        <taxon>Thermonemataceae</taxon>
        <taxon>Thermonema</taxon>
    </lineage>
</organism>
<reference evidence="11 12" key="1">
    <citation type="submission" date="2020-03" db="EMBL/GenBank/DDBJ databases">
        <title>Genomic Encyclopedia of Type Strains, Phase IV (KMG-IV): sequencing the most valuable type-strain genomes for metagenomic binning, comparative biology and taxonomic classification.</title>
        <authorList>
            <person name="Goeker M."/>
        </authorList>
    </citation>
    <scope>NUCLEOTIDE SEQUENCE [LARGE SCALE GENOMIC DNA]</scope>
    <source>
        <strain evidence="11 12">DSM 5718</strain>
    </source>
</reference>
<dbReference type="InterPro" id="IPR047817">
    <property type="entry name" value="ABC2_TM_bact-type"/>
</dbReference>
<evidence type="ECO:0000259" key="10">
    <source>
        <dbReference type="PROSITE" id="PS51012"/>
    </source>
</evidence>
<evidence type="ECO:0000256" key="8">
    <source>
        <dbReference type="RuleBase" id="RU361157"/>
    </source>
</evidence>
<evidence type="ECO:0000256" key="4">
    <source>
        <dbReference type="ARBA" id="ARBA00022475"/>
    </source>
</evidence>
<keyword evidence="4 8" id="KW-1003">Cell membrane</keyword>
<keyword evidence="9" id="KW-0732">Signal</keyword>
<dbReference type="Pfam" id="PF12698">
    <property type="entry name" value="ABC2_membrane_3"/>
    <property type="match status" value="1"/>
</dbReference>
<dbReference type="GO" id="GO:0140359">
    <property type="term" value="F:ABC-type transporter activity"/>
    <property type="evidence" value="ECO:0007669"/>
    <property type="project" value="InterPro"/>
</dbReference>
<feature type="domain" description="ABC transmembrane type-2" evidence="10">
    <location>
        <begin position="164"/>
        <end position="392"/>
    </location>
</feature>
<dbReference type="InterPro" id="IPR051449">
    <property type="entry name" value="ABC-2_transporter_component"/>
</dbReference>
<evidence type="ECO:0000313" key="11">
    <source>
        <dbReference type="EMBL" id="NIK74753.1"/>
    </source>
</evidence>
<dbReference type="InterPro" id="IPR013525">
    <property type="entry name" value="ABC2_TM"/>
</dbReference>
<proteinExistence type="inferred from homology"/>
<comment type="caution">
    <text evidence="8">Lacks conserved residue(s) required for the propagation of feature annotation.</text>
</comment>
<gene>
    <name evidence="11" type="ORF">FHS56_002286</name>
</gene>
<comment type="similarity">
    <text evidence="2 8">Belongs to the ABC-2 integral membrane protein family.</text>
</comment>
<dbReference type="Proteomes" id="UP000537126">
    <property type="component" value="Unassembled WGS sequence"/>
</dbReference>
<dbReference type="PANTHER" id="PTHR30294:SF46">
    <property type="entry name" value="ABC TRANSPORTER PERMEASE"/>
    <property type="match status" value="1"/>
</dbReference>
<dbReference type="EMBL" id="JAASRN010000006">
    <property type="protein sequence ID" value="NIK74753.1"/>
    <property type="molecule type" value="Genomic_DNA"/>
</dbReference>
<keyword evidence="7 8" id="KW-0472">Membrane</keyword>